<evidence type="ECO:0000256" key="5">
    <source>
        <dbReference type="ARBA" id="ARBA00045885"/>
    </source>
</evidence>
<dbReference type="EMBL" id="BIFR01000001">
    <property type="protein sequence ID" value="GCE10707.1"/>
    <property type="molecule type" value="Genomic_DNA"/>
</dbReference>
<dbReference type="SUPFAM" id="SSF53474">
    <property type="entry name" value="alpha/beta-Hydrolases"/>
    <property type="match status" value="1"/>
</dbReference>
<dbReference type="PANTHER" id="PTHR42776:SF27">
    <property type="entry name" value="DIPEPTIDYL PEPTIDASE FAMILY MEMBER 6"/>
    <property type="match status" value="1"/>
</dbReference>
<keyword evidence="1 7" id="KW-0378">Hydrolase</keyword>
<dbReference type="Gene3D" id="3.40.50.1820">
    <property type="entry name" value="alpha/beta hydrolase"/>
    <property type="match status" value="1"/>
</dbReference>
<reference evidence="8" key="1">
    <citation type="submission" date="2018-12" db="EMBL/GenBank/DDBJ databases">
        <title>Tengunoibacter tsumagoiensis gen. nov., sp. nov., Dictyobacter kobayashii sp. nov., D. alpinus sp. nov., and D. joshuensis sp. nov. and description of Dictyobacteraceae fam. nov. within the order Ktedonobacterales isolated from Tengu-no-mugimeshi.</title>
        <authorList>
            <person name="Wang C.M."/>
            <person name="Zheng Y."/>
            <person name="Sakai Y."/>
            <person name="Toyoda A."/>
            <person name="Minakuchi Y."/>
            <person name="Abe K."/>
            <person name="Yokota A."/>
            <person name="Yabe S."/>
        </authorList>
    </citation>
    <scope>NUCLEOTIDE SEQUENCE [LARGE SCALE GENOMIC DNA]</scope>
    <source>
        <strain evidence="8">Uno3</strain>
    </source>
</reference>
<dbReference type="AlphaFoldDB" id="A0A401ZV41"/>
<protein>
    <recommendedName>
        <fullName evidence="4">Acyl-peptide hydrolase</fullName>
    </recommendedName>
    <alternativeName>
        <fullName evidence="3">Acylaminoacyl-peptidase</fullName>
    </alternativeName>
</protein>
<dbReference type="SUPFAM" id="SSF82171">
    <property type="entry name" value="DPP6 N-terminal domain-like"/>
    <property type="match status" value="1"/>
</dbReference>
<organism evidence="7 8">
    <name type="scientific">Tengunoibacter tsumagoiensis</name>
    <dbReference type="NCBI Taxonomy" id="2014871"/>
    <lineage>
        <taxon>Bacteria</taxon>
        <taxon>Bacillati</taxon>
        <taxon>Chloroflexota</taxon>
        <taxon>Ktedonobacteria</taxon>
        <taxon>Ktedonobacterales</taxon>
        <taxon>Dictyobacteraceae</taxon>
        <taxon>Tengunoibacter</taxon>
    </lineage>
</organism>
<proteinExistence type="predicted"/>
<dbReference type="InterPro" id="IPR029058">
    <property type="entry name" value="AB_hydrolase_fold"/>
</dbReference>
<evidence type="ECO:0000256" key="2">
    <source>
        <dbReference type="ARBA" id="ARBA00022990"/>
    </source>
</evidence>
<evidence type="ECO:0000256" key="4">
    <source>
        <dbReference type="ARBA" id="ARBA00032596"/>
    </source>
</evidence>
<dbReference type="PANTHER" id="PTHR42776">
    <property type="entry name" value="SERINE PEPTIDASE S9 FAMILY MEMBER"/>
    <property type="match status" value="1"/>
</dbReference>
<dbReference type="Proteomes" id="UP000287352">
    <property type="component" value="Unassembled WGS sequence"/>
</dbReference>
<dbReference type="InterPro" id="IPR011042">
    <property type="entry name" value="6-blade_b-propeller_TolB-like"/>
</dbReference>
<name>A0A401ZV41_9CHLR</name>
<dbReference type="RefSeq" id="WP_126578287.1">
    <property type="nucleotide sequence ID" value="NZ_BIFR01000001.1"/>
</dbReference>
<gene>
    <name evidence="7" type="ORF">KTT_05660</name>
</gene>
<dbReference type="InterPro" id="IPR002470">
    <property type="entry name" value="Peptidase_S9A"/>
</dbReference>
<dbReference type="GO" id="GO:0004252">
    <property type="term" value="F:serine-type endopeptidase activity"/>
    <property type="evidence" value="ECO:0007669"/>
    <property type="project" value="InterPro"/>
</dbReference>
<evidence type="ECO:0000313" key="7">
    <source>
        <dbReference type="EMBL" id="GCE10707.1"/>
    </source>
</evidence>
<accession>A0A401ZV41</accession>
<keyword evidence="2" id="KW-0007">Acetylation</keyword>
<sequence length="608" mass="68033">MQNHQQEPSEWKQRFLAPKILWVPPVSAKPGVVYVLKSDRESQRYAWHVATGKFTLITIGPGGPYATLSPDGRYLYYLRDQQGNEIGHFVRRSIDGGDEQDITPDLPPYATFGLTISSEGTLICLTTADSQGFTVYIIDIDFQGELSSPRLLHRGHYALYKPVLAAQGEIVVMATREYSRQRNWSLLALKTADASYLANLHDGAEWSYEPVSFSPLNGDTRVLAKTNRTGDVRPLLWNPCTGQRQELLLSELAGDVEPLTWSYDGRQILLCHVHQAIQHLYVYSLTTHQLRRLQHPGGTFNMAYPTLQQTFVTQWTDAQHPPQLLAISENGDMWQTILAGEKIEAPCRPWKSVTFASSDGQQIQGWLSTPEATGPFPVIIELHGGPDVVVTEHFSPTSQFWTDHGFAYLTINYRGSTTFGKAFEEQITGNVGHWEVEDIVAARNWLVAENIAYPDQIFLTGWSYGGYLTLLALGTYPDLWAGGMACAAIADWALAYEETSPSLKSGRAMRFGGTPQENPEAYVRSAPLTYAEQVNAPILIVQGRHDTRTPPGSIEHYEAKMRALGKSIKVIWFDGGHYSLRADIKRFMAHQEVLFDFAQRIIAGEVLL</sequence>
<dbReference type="InterPro" id="IPR002471">
    <property type="entry name" value="Pept_S9_AS"/>
</dbReference>
<comment type="caution">
    <text evidence="7">The sequence shown here is derived from an EMBL/GenBank/DDBJ whole genome shotgun (WGS) entry which is preliminary data.</text>
</comment>
<dbReference type="Pfam" id="PF00326">
    <property type="entry name" value="Peptidase_S9"/>
    <property type="match status" value="1"/>
</dbReference>
<evidence type="ECO:0000256" key="3">
    <source>
        <dbReference type="ARBA" id="ARBA00032284"/>
    </source>
</evidence>
<dbReference type="PRINTS" id="PR00862">
    <property type="entry name" value="PROLIGOPTASE"/>
</dbReference>
<evidence type="ECO:0000259" key="6">
    <source>
        <dbReference type="Pfam" id="PF00326"/>
    </source>
</evidence>
<feature type="domain" description="Peptidase S9 prolyl oligopeptidase catalytic" evidence="6">
    <location>
        <begin position="393"/>
        <end position="601"/>
    </location>
</feature>
<evidence type="ECO:0000256" key="1">
    <source>
        <dbReference type="ARBA" id="ARBA00022801"/>
    </source>
</evidence>
<dbReference type="Gene3D" id="2.120.10.30">
    <property type="entry name" value="TolB, C-terminal domain"/>
    <property type="match status" value="1"/>
</dbReference>
<dbReference type="OrthoDB" id="31158at2"/>
<dbReference type="GO" id="GO:0006508">
    <property type="term" value="P:proteolysis"/>
    <property type="evidence" value="ECO:0007669"/>
    <property type="project" value="InterPro"/>
</dbReference>
<keyword evidence="8" id="KW-1185">Reference proteome</keyword>
<dbReference type="PROSITE" id="PS00708">
    <property type="entry name" value="PRO_ENDOPEP_SER"/>
    <property type="match status" value="1"/>
</dbReference>
<evidence type="ECO:0000313" key="8">
    <source>
        <dbReference type="Proteomes" id="UP000287352"/>
    </source>
</evidence>
<comment type="function">
    <text evidence="5">This enzyme catalyzes the hydrolysis of the N-terminal peptide bond of an N-acetylated peptide to generate an N-acetylated amino acid and a peptide with a free N-terminus. It preferentially cleaves off Ac-Ala, Ac-Met and Ac-Ser. Also, involved in the degradation of oxidized and glycated proteins.</text>
</comment>
<dbReference type="InterPro" id="IPR001375">
    <property type="entry name" value="Peptidase_S9_cat"/>
</dbReference>